<feature type="transmembrane region" description="Helical" evidence="11">
    <location>
        <begin position="221"/>
        <end position="240"/>
    </location>
</feature>
<sequence length="327" mass="35188">MPEQTHLKPPKSAKSILMRSETIVVILLMTFFILFSRISAGFFSSSMLNVIFLTGSELGIIALGVTLLIISGEMDLSVASVFVFSNYIVLISNQFGLPILVSFILGIIFGIGAGFLNGFFTMKFKIPSFVVTLGFMIFWRAVLAGLTNGEPTYYEGVPTRLFKVLGGQIGFIPNQFIWFCILAVVFSIVLNRTKFGNWIMATGGSIQTARALGVNIFRTKMICFMISSSLAAFAGASFLVRSSYLDPIVATGMELEAVAAAVIGGTVLTGGIGSIIGTSICAFLLKVVQVGIATYGIRVEYYNVLVGILLMIAAVINSALIKKLLKT</sequence>
<feature type="transmembrane region" description="Helical" evidence="11">
    <location>
        <begin position="50"/>
        <end position="69"/>
    </location>
</feature>
<reference evidence="12" key="1">
    <citation type="submission" date="2017-02" db="EMBL/GenBank/DDBJ databases">
        <title>Delving into the versatile metabolic prowess of the omnipresent phylum Bacteroidetes.</title>
        <authorList>
            <person name="Nobu M.K."/>
            <person name="Mei R."/>
            <person name="Narihiro T."/>
            <person name="Kuroda K."/>
            <person name="Liu W.-T."/>
        </authorList>
    </citation>
    <scope>NUCLEOTIDE SEQUENCE</scope>
    <source>
        <strain evidence="12">ADurb.Bin276</strain>
    </source>
</reference>
<evidence type="ECO:0000256" key="11">
    <source>
        <dbReference type="SAM" id="Phobius"/>
    </source>
</evidence>
<proteinExistence type="predicted"/>
<comment type="subcellular location">
    <subcellularLocation>
        <location evidence="1">Cell membrane</location>
        <topology evidence="1">Multi-pass membrane protein</topology>
    </subcellularLocation>
</comment>
<dbReference type="CDD" id="cd06579">
    <property type="entry name" value="TM_PBP1_transp_AraH_like"/>
    <property type="match status" value="1"/>
</dbReference>
<feature type="transmembrane region" description="Helical" evidence="11">
    <location>
        <begin position="126"/>
        <end position="147"/>
    </location>
</feature>
<evidence type="ECO:0000256" key="10">
    <source>
        <dbReference type="ARBA" id="ARBA00035686"/>
    </source>
</evidence>
<dbReference type="InterPro" id="IPR001851">
    <property type="entry name" value="ABC_transp_permease"/>
</dbReference>
<evidence type="ECO:0000256" key="3">
    <source>
        <dbReference type="ARBA" id="ARBA00022475"/>
    </source>
</evidence>
<evidence type="ECO:0000256" key="4">
    <source>
        <dbReference type="ARBA" id="ARBA00022519"/>
    </source>
</evidence>
<organism evidence="12">
    <name type="scientific">Candidatus Atribacter allofermentans</name>
    <dbReference type="NCBI Taxonomy" id="1852833"/>
    <lineage>
        <taxon>Bacteria</taxon>
        <taxon>Pseudomonadati</taxon>
        <taxon>Atribacterota</taxon>
        <taxon>Atribacteria</taxon>
        <taxon>Atribacterales</taxon>
        <taxon>Atribacteraceae</taxon>
        <taxon>Atribacter</taxon>
    </lineage>
</organism>
<evidence type="ECO:0000256" key="8">
    <source>
        <dbReference type="ARBA" id="ARBA00023136"/>
    </source>
</evidence>
<evidence type="ECO:0000313" key="12">
    <source>
        <dbReference type="EMBL" id="OQA57905.1"/>
    </source>
</evidence>
<evidence type="ECO:0000256" key="7">
    <source>
        <dbReference type="ARBA" id="ARBA00022989"/>
    </source>
</evidence>
<dbReference type="AlphaFoldDB" id="A0A1V5STR6"/>
<gene>
    <name evidence="12" type="primary">yjfF_2</name>
    <name evidence="12" type="ORF">BWY41_01230</name>
</gene>
<feature type="transmembrane region" description="Helical" evidence="11">
    <location>
        <begin position="21"/>
        <end position="44"/>
    </location>
</feature>
<dbReference type="PANTHER" id="PTHR32196:SF32">
    <property type="entry name" value="XYLOSE TRANSPORT SYSTEM PERMEASE PROTEIN XYLH"/>
    <property type="match status" value="1"/>
</dbReference>
<keyword evidence="4" id="KW-0997">Cell inner membrane</keyword>
<dbReference type="GO" id="GO:0005886">
    <property type="term" value="C:plasma membrane"/>
    <property type="evidence" value="ECO:0007669"/>
    <property type="project" value="UniProtKB-SubCell"/>
</dbReference>
<evidence type="ECO:0000256" key="9">
    <source>
        <dbReference type="ARBA" id="ARBA00035611"/>
    </source>
</evidence>
<evidence type="ECO:0000256" key="1">
    <source>
        <dbReference type="ARBA" id="ARBA00004651"/>
    </source>
</evidence>
<dbReference type="EMBL" id="MWBQ01000085">
    <property type="protein sequence ID" value="OQA57905.1"/>
    <property type="molecule type" value="Genomic_DNA"/>
</dbReference>
<accession>A0A1V5STR6</accession>
<feature type="transmembrane region" description="Helical" evidence="11">
    <location>
        <begin position="167"/>
        <end position="190"/>
    </location>
</feature>
<dbReference type="GO" id="GO:0022857">
    <property type="term" value="F:transmembrane transporter activity"/>
    <property type="evidence" value="ECO:0007669"/>
    <property type="project" value="InterPro"/>
</dbReference>
<keyword evidence="5" id="KW-0762">Sugar transport</keyword>
<comment type="function">
    <text evidence="9">Part of the binding-protein-dependent transport system for D-xylose. Probably responsible for the translocation of the substrate across the membrane.</text>
</comment>
<feature type="transmembrane region" description="Helical" evidence="11">
    <location>
        <begin position="260"/>
        <end position="288"/>
    </location>
</feature>
<feature type="transmembrane region" description="Helical" evidence="11">
    <location>
        <begin position="300"/>
        <end position="321"/>
    </location>
</feature>
<evidence type="ECO:0000256" key="6">
    <source>
        <dbReference type="ARBA" id="ARBA00022692"/>
    </source>
</evidence>
<keyword evidence="7 11" id="KW-1133">Transmembrane helix</keyword>
<keyword evidence="6 11" id="KW-0812">Transmembrane</keyword>
<keyword evidence="3" id="KW-1003">Cell membrane</keyword>
<dbReference type="Proteomes" id="UP000485569">
    <property type="component" value="Unassembled WGS sequence"/>
</dbReference>
<evidence type="ECO:0000256" key="5">
    <source>
        <dbReference type="ARBA" id="ARBA00022597"/>
    </source>
</evidence>
<evidence type="ECO:0000256" key="2">
    <source>
        <dbReference type="ARBA" id="ARBA00022448"/>
    </source>
</evidence>
<feature type="transmembrane region" description="Helical" evidence="11">
    <location>
        <begin position="99"/>
        <end position="119"/>
    </location>
</feature>
<dbReference type="Pfam" id="PF02653">
    <property type="entry name" value="BPD_transp_2"/>
    <property type="match status" value="1"/>
</dbReference>
<dbReference type="PANTHER" id="PTHR32196">
    <property type="entry name" value="ABC TRANSPORTER PERMEASE PROTEIN YPHD-RELATED-RELATED"/>
    <property type="match status" value="1"/>
</dbReference>
<name>A0A1V5STR6_9BACT</name>
<comment type="caution">
    <text evidence="12">The sequence shown here is derived from an EMBL/GenBank/DDBJ whole genome shotgun (WGS) entry which is preliminary data.</text>
</comment>
<keyword evidence="2" id="KW-0813">Transport</keyword>
<keyword evidence="8 11" id="KW-0472">Membrane</keyword>
<protein>
    <recommendedName>
        <fullName evidence="10">Xylose transport system permease protein XylH</fullName>
    </recommendedName>
</protein>